<dbReference type="Proteomes" id="UP001156936">
    <property type="component" value="Segment"/>
</dbReference>
<proteinExistence type="inferred from homology"/>
<evidence type="ECO:0000256" key="3">
    <source>
        <dbReference type="ARBA" id="ARBA00004147"/>
    </source>
</evidence>
<evidence type="ECO:0000256" key="10">
    <source>
        <dbReference type="ARBA" id="ARBA00022722"/>
    </source>
</evidence>
<evidence type="ECO:0000256" key="22">
    <source>
        <dbReference type="ARBA" id="ARBA00049360"/>
    </source>
</evidence>
<dbReference type="InterPro" id="IPR000605">
    <property type="entry name" value="Helicase_SF3_ssDNA/RNA_vir"/>
</dbReference>
<evidence type="ECO:0000256" key="6">
    <source>
        <dbReference type="ARBA" id="ARBA00022562"/>
    </source>
</evidence>
<dbReference type="GO" id="GO:0003723">
    <property type="term" value="F:RNA binding"/>
    <property type="evidence" value="ECO:0007669"/>
    <property type="project" value="InterPro"/>
</dbReference>
<dbReference type="RefSeq" id="YP_010805791.1">
    <property type="nucleotide sequence ID" value="NC_077207.1"/>
</dbReference>
<evidence type="ECO:0000256" key="19">
    <source>
        <dbReference type="ARBA" id="ARBA00023268"/>
    </source>
</evidence>
<dbReference type="GO" id="GO:0005524">
    <property type="term" value="F:ATP binding"/>
    <property type="evidence" value="ECO:0007669"/>
    <property type="project" value="UniProtKB-KW"/>
</dbReference>
<evidence type="ECO:0000256" key="13">
    <source>
        <dbReference type="ARBA" id="ARBA00022759"/>
    </source>
</evidence>
<keyword evidence="19" id="KW-0511">Multifunctional enzyme</keyword>
<organism evidence="24 25">
    <name type="scientific">Calfel virus LSF31_cyc420</name>
    <dbReference type="NCBI Taxonomy" id="2951259"/>
    <lineage>
        <taxon>Viruses</taxon>
        <taxon>Monodnaviria</taxon>
        <taxon>Shotokuvirae</taxon>
        <taxon>Cressdnaviricota</taxon>
        <taxon>Arfiviricetes</taxon>
        <taxon>Cirlivirales</taxon>
        <taxon>Circoviridae</taxon>
        <taxon>Cyclovirus</taxon>
        <taxon>Cyclovirus misi</taxon>
    </lineage>
</organism>
<evidence type="ECO:0000256" key="21">
    <source>
        <dbReference type="ARBA" id="ARBA00032243"/>
    </source>
</evidence>
<evidence type="ECO:0000256" key="8">
    <source>
        <dbReference type="ARBA" id="ARBA00022695"/>
    </source>
</evidence>
<dbReference type="EMBL" id="ON596195">
    <property type="protein sequence ID" value="UUG66205.1"/>
    <property type="molecule type" value="Genomic_DNA"/>
</dbReference>
<comment type="cofactor">
    <cofactor evidence="1">
        <name>Mn(2+)</name>
        <dbReference type="ChEBI" id="CHEBI:29035"/>
    </cofactor>
</comment>
<keyword evidence="10" id="KW-0540">Nuclease</keyword>
<evidence type="ECO:0000256" key="20">
    <source>
        <dbReference type="ARBA" id="ARBA00030754"/>
    </source>
</evidence>
<evidence type="ECO:0000313" key="24">
    <source>
        <dbReference type="EMBL" id="UUG66205.1"/>
    </source>
</evidence>
<comment type="subcellular location">
    <subcellularLocation>
        <location evidence="3">Host nucleus</location>
    </subcellularLocation>
</comment>
<comment type="similarity">
    <text evidence="4">Belongs to the nanoviruses/circoviruses replication-associated protein family.</text>
</comment>
<dbReference type="GeneID" id="80544745"/>
<dbReference type="Pfam" id="PF00910">
    <property type="entry name" value="RNA_helicase"/>
    <property type="match status" value="1"/>
</dbReference>
<evidence type="ECO:0000256" key="4">
    <source>
        <dbReference type="ARBA" id="ARBA00008545"/>
    </source>
</evidence>
<keyword evidence="16" id="KW-0067">ATP-binding</keyword>
<dbReference type="GO" id="GO:0003724">
    <property type="term" value="F:RNA helicase activity"/>
    <property type="evidence" value="ECO:0007669"/>
    <property type="project" value="InterPro"/>
</dbReference>
<evidence type="ECO:0000259" key="23">
    <source>
        <dbReference type="PROSITE" id="PS52020"/>
    </source>
</evidence>
<accession>A0AAX3BP96</accession>
<keyword evidence="25" id="KW-1185">Reference proteome</keyword>
<dbReference type="Gene3D" id="3.40.1310.20">
    <property type="match status" value="1"/>
</dbReference>
<evidence type="ECO:0000256" key="2">
    <source>
        <dbReference type="ARBA" id="ARBA00001946"/>
    </source>
</evidence>
<evidence type="ECO:0000256" key="17">
    <source>
        <dbReference type="ARBA" id="ARBA00023124"/>
    </source>
</evidence>
<dbReference type="InterPro" id="IPR049912">
    <property type="entry name" value="CRESS_DNA_REP"/>
</dbReference>
<keyword evidence="7" id="KW-0808">Transferase</keyword>
<dbReference type="GO" id="GO:0003677">
    <property type="term" value="F:DNA binding"/>
    <property type="evidence" value="ECO:0007669"/>
    <property type="project" value="UniProtKB-KW"/>
</dbReference>
<name>A0AAX3BP96_9CIRC</name>
<dbReference type="SUPFAM" id="SSF52540">
    <property type="entry name" value="P-loop containing nucleoside triphosphate hydrolases"/>
    <property type="match status" value="1"/>
</dbReference>
<dbReference type="KEGG" id="vg:80544745"/>
<evidence type="ECO:0000256" key="9">
    <source>
        <dbReference type="ARBA" id="ARBA00022705"/>
    </source>
</evidence>
<dbReference type="GO" id="GO:0046872">
    <property type="term" value="F:metal ion binding"/>
    <property type="evidence" value="ECO:0007669"/>
    <property type="project" value="UniProtKB-KW"/>
</dbReference>
<evidence type="ECO:0000256" key="11">
    <source>
        <dbReference type="ARBA" id="ARBA00022723"/>
    </source>
</evidence>
<keyword evidence="9" id="KW-0235">DNA replication</keyword>
<evidence type="ECO:0000256" key="16">
    <source>
        <dbReference type="ARBA" id="ARBA00022840"/>
    </source>
</evidence>
<keyword evidence="11" id="KW-0479">Metal-binding</keyword>
<keyword evidence="6" id="KW-1048">Host nucleus</keyword>
<evidence type="ECO:0000256" key="1">
    <source>
        <dbReference type="ARBA" id="ARBA00001936"/>
    </source>
</evidence>
<keyword evidence="12" id="KW-0547">Nucleotide-binding</keyword>
<feature type="domain" description="CRESS-DNA virus Rep endonuclease" evidence="23">
    <location>
        <begin position="8"/>
        <end position="106"/>
    </location>
</feature>
<evidence type="ECO:0000256" key="14">
    <source>
        <dbReference type="ARBA" id="ARBA00022801"/>
    </source>
</evidence>
<dbReference type="Pfam" id="PF02407">
    <property type="entry name" value="Viral_Rep"/>
    <property type="match status" value="1"/>
</dbReference>
<dbReference type="GO" id="GO:0016779">
    <property type="term" value="F:nucleotidyltransferase activity"/>
    <property type="evidence" value="ECO:0007669"/>
    <property type="project" value="UniProtKB-KW"/>
</dbReference>
<evidence type="ECO:0000256" key="7">
    <source>
        <dbReference type="ARBA" id="ARBA00022679"/>
    </source>
</evidence>
<evidence type="ECO:0000256" key="5">
    <source>
        <dbReference type="ARBA" id="ARBA00014531"/>
    </source>
</evidence>
<comment type="catalytic activity">
    <reaction evidence="22">
        <text>ATP + H2O = ADP + phosphate + H(+)</text>
        <dbReference type="Rhea" id="RHEA:13065"/>
        <dbReference type="ChEBI" id="CHEBI:15377"/>
        <dbReference type="ChEBI" id="CHEBI:15378"/>
        <dbReference type="ChEBI" id="CHEBI:30616"/>
        <dbReference type="ChEBI" id="CHEBI:43474"/>
        <dbReference type="ChEBI" id="CHEBI:456216"/>
    </reaction>
</comment>
<dbReference type="GO" id="GO:0004519">
    <property type="term" value="F:endonuclease activity"/>
    <property type="evidence" value="ECO:0007669"/>
    <property type="project" value="UniProtKB-KW"/>
</dbReference>
<keyword evidence="15" id="KW-0347">Helicase</keyword>
<dbReference type="GO" id="GO:0016787">
    <property type="term" value="F:hydrolase activity"/>
    <property type="evidence" value="ECO:0007669"/>
    <property type="project" value="UniProtKB-KW"/>
</dbReference>
<keyword evidence="13" id="KW-0255">Endonuclease</keyword>
<evidence type="ECO:0000256" key="12">
    <source>
        <dbReference type="ARBA" id="ARBA00022741"/>
    </source>
</evidence>
<keyword evidence="14" id="KW-0378">Hydrolase</keyword>
<evidence type="ECO:0000313" key="25">
    <source>
        <dbReference type="Proteomes" id="UP001156936"/>
    </source>
</evidence>
<evidence type="ECO:0000256" key="18">
    <source>
        <dbReference type="ARBA" id="ARBA00023125"/>
    </source>
</evidence>
<dbReference type="PROSITE" id="PS52020">
    <property type="entry name" value="CRESS_DNA_REP"/>
    <property type="match status" value="1"/>
</dbReference>
<dbReference type="Gene3D" id="3.40.50.300">
    <property type="entry name" value="P-loop containing nucleotide triphosphate hydrolases"/>
    <property type="match status" value="1"/>
</dbReference>
<evidence type="ECO:0000256" key="15">
    <source>
        <dbReference type="ARBA" id="ARBA00022806"/>
    </source>
</evidence>
<keyword evidence="8" id="KW-0548">Nucleotidyltransferase</keyword>
<dbReference type="GO" id="GO:0042025">
    <property type="term" value="C:host cell nucleus"/>
    <property type="evidence" value="ECO:0007669"/>
    <property type="project" value="UniProtKB-SubCell"/>
</dbReference>
<keyword evidence="17" id="KW-0190">Covalent protein-DNA linkage</keyword>
<dbReference type="GO" id="GO:0006260">
    <property type="term" value="P:DNA replication"/>
    <property type="evidence" value="ECO:0007669"/>
    <property type="project" value="UniProtKB-KW"/>
</dbReference>
<keyword evidence="18" id="KW-0238">DNA-binding</keyword>
<dbReference type="InterPro" id="IPR027417">
    <property type="entry name" value="P-loop_NTPase"/>
</dbReference>
<protein>
    <recommendedName>
        <fullName evidence="5">Replication-associated protein</fullName>
    </recommendedName>
    <alternativeName>
        <fullName evidence="20">ATP-dependent helicase Rep</fullName>
    </alternativeName>
    <alternativeName>
        <fullName evidence="21">RepP</fullName>
    </alternativeName>
</protein>
<reference evidence="24 25" key="1">
    <citation type="submission" date="2022-05" db="EMBL/GenBank/DDBJ databases">
        <authorList>
            <person name="Cerna G."/>
            <person name="Serieys L."/>
            <person name="Riley S."/>
            <person name="Newkirk E."/>
            <person name="Squires J."/>
            <person name="Richet C."/>
            <person name="Kraberger S."/>
            <person name="Varsani A."/>
        </authorList>
    </citation>
    <scope>NUCLEOTIDE SEQUENCE [LARGE SCALE GENOMIC DNA]</scope>
    <source>
        <strain evidence="24">LSF31_cyc420</strain>
    </source>
</reference>
<comment type="cofactor">
    <cofactor evidence="2">
        <name>Mg(2+)</name>
        <dbReference type="ChEBI" id="CHEBI:18420"/>
    </cofactor>
</comment>
<sequence>MAESSTPNYSVRKFVFTHFNYTNEDISRLKAWMEDNCKYAIFGEEICPTTSRKHLQGYCNMKTPRKFKTIKNIIGNSAHIEYAHGNDLDNQKYCSKEGQYYEFGTPAVKKEDPFKQILEDLEKGATLLDIAESQPGMFIRYSRGIRELQRLLPTKKIHRSWKTNVYIYWGEPGTGKSKTALEEATQAGGGIYYKQRQKWWDNYNGQENIIIDDFYGWIPYDELLRLLDRYPMQVEIKGGYEEMLAKNIWITSNIPVEQFYKFDGYSPDAIKRRCTLIKHFIKGTLVP</sequence>